<dbReference type="AlphaFoldDB" id="K1WC94"/>
<name>K1WC94_MARBU</name>
<accession>K1WC94</accession>
<evidence type="ECO:0000313" key="3">
    <source>
        <dbReference type="EMBL" id="EKD14995.1"/>
    </source>
</evidence>
<feature type="region of interest" description="Disordered" evidence="1">
    <location>
        <begin position="1"/>
        <end position="76"/>
    </location>
</feature>
<gene>
    <name evidence="3" type="ORF">MBM_06756</name>
</gene>
<evidence type="ECO:0000256" key="1">
    <source>
        <dbReference type="SAM" id="MobiDB-lite"/>
    </source>
</evidence>
<dbReference type="GeneID" id="18762691"/>
<feature type="compositionally biased region" description="Low complexity" evidence="1">
    <location>
        <begin position="20"/>
        <end position="30"/>
    </location>
</feature>
<proteinExistence type="predicted"/>
<organism evidence="3 4">
    <name type="scientific">Marssonina brunnea f. sp. multigermtubi (strain MB_m1)</name>
    <name type="common">Marssonina leaf spot fungus</name>
    <dbReference type="NCBI Taxonomy" id="1072389"/>
    <lineage>
        <taxon>Eukaryota</taxon>
        <taxon>Fungi</taxon>
        <taxon>Dikarya</taxon>
        <taxon>Ascomycota</taxon>
        <taxon>Pezizomycotina</taxon>
        <taxon>Leotiomycetes</taxon>
        <taxon>Helotiales</taxon>
        <taxon>Drepanopezizaceae</taxon>
        <taxon>Drepanopeziza</taxon>
    </lineage>
</organism>
<evidence type="ECO:0000259" key="2">
    <source>
        <dbReference type="Pfam" id="PF20150"/>
    </source>
</evidence>
<dbReference type="InterPro" id="IPR045518">
    <property type="entry name" value="2EXR"/>
</dbReference>
<dbReference type="KEGG" id="mbe:MBM_06756"/>
<dbReference type="EMBL" id="JH921443">
    <property type="protein sequence ID" value="EKD14995.1"/>
    <property type="molecule type" value="Genomic_DNA"/>
</dbReference>
<feature type="compositionally biased region" description="Polar residues" evidence="1">
    <location>
        <begin position="1"/>
        <end position="12"/>
    </location>
</feature>
<feature type="domain" description="2EXR" evidence="2">
    <location>
        <begin position="85"/>
        <end position="169"/>
    </location>
</feature>
<dbReference type="InParanoid" id="K1WC94"/>
<dbReference type="Pfam" id="PF20150">
    <property type="entry name" value="2EXR"/>
    <property type="match status" value="1"/>
</dbReference>
<keyword evidence="4" id="KW-1185">Reference proteome</keyword>
<reference evidence="3 4" key="1">
    <citation type="journal article" date="2012" name="BMC Genomics">
        <title>Sequencing the genome of Marssonina brunnea reveals fungus-poplar co-evolution.</title>
        <authorList>
            <person name="Zhu S."/>
            <person name="Cao Y.-Z."/>
            <person name="Jiang C."/>
            <person name="Tan B.-Y."/>
            <person name="Wang Z."/>
            <person name="Feng S."/>
            <person name="Zhang L."/>
            <person name="Su X.-H."/>
            <person name="Brejova B."/>
            <person name="Vinar T."/>
            <person name="Xu M."/>
            <person name="Wang M.-X."/>
            <person name="Zhang S.-G."/>
            <person name="Huang M.-R."/>
            <person name="Wu R."/>
            <person name="Zhou Y."/>
        </authorList>
    </citation>
    <scope>NUCLEOTIDE SEQUENCE [LARGE SCALE GENOMIC DNA]</scope>
    <source>
        <strain evidence="3 4">MB_m1</strain>
    </source>
</reference>
<dbReference type="OrthoDB" id="3557569at2759"/>
<feature type="compositionally biased region" description="Basic and acidic residues" evidence="1">
    <location>
        <begin position="67"/>
        <end position="76"/>
    </location>
</feature>
<protein>
    <submittedName>
        <fullName evidence="3">Ribonuclease E</fullName>
    </submittedName>
</protein>
<dbReference type="HOGENOM" id="CLU_891595_0_0_1"/>
<dbReference type="Proteomes" id="UP000006753">
    <property type="component" value="Unassembled WGS sequence"/>
</dbReference>
<evidence type="ECO:0000313" key="4">
    <source>
        <dbReference type="Proteomes" id="UP000006753"/>
    </source>
</evidence>
<sequence>MVSLRSGSTYDASQKPRLITPPEAEPVQAEPETEPEAEPEAEPETEPETELETEPEAEPETEPEAEPEAKLEGEPKAKVQDGLFFRKIPPELRLIIWHLLKPPQGQVKLEPVKIAKLTRKIYRTMPHVPPPSWNLLLQICRESRFEALKLFSLCLGEHARVLTSSAIDTVPITSWDLDESRFMPFTVPMDVRHLAIHSYDFDRVWKVAHQRLDLETLTIIDHVFGCKGHCLQSGGYAGGSLLPPYSGLEERTFLGVLHHLLRTISRGSLKHPNWKNLKFRILVTGATRVYPDDPSGPLRQSFLPPAHSFYTF</sequence>
<feature type="compositionally biased region" description="Acidic residues" evidence="1">
    <location>
        <begin position="31"/>
        <end position="66"/>
    </location>
</feature>